<keyword evidence="2 7" id="KW-0813">Transport</keyword>
<proteinExistence type="inferred from homology"/>
<keyword evidence="4 7" id="KW-0812">Transmembrane</keyword>
<evidence type="ECO:0000313" key="9">
    <source>
        <dbReference type="EMBL" id="EDO60209.1"/>
    </source>
</evidence>
<evidence type="ECO:0000313" key="11">
    <source>
        <dbReference type="Proteomes" id="UP000003490"/>
    </source>
</evidence>
<name>A7VWR2_9FIRM</name>
<comment type="caution">
    <text evidence="9">The sequence shown here is derived from an EMBL/GenBank/DDBJ whole genome shotgun (WGS) entry which is preliminary data.</text>
</comment>
<protein>
    <submittedName>
        <fullName evidence="9">ABC transporter, permease protein</fullName>
    </submittedName>
    <submittedName>
        <fullName evidence="10">Sugar ABC transporter permease</fullName>
    </submittedName>
</protein>
<evidence type="ECO:0000256" key="4">
    <source>
        <dbReference type="ARBA" id="ARBA00022692"/>
    </source>
</evidence>
<evidence type="ECO:0000256" key="6">
    <source>
        <dbReference type="ARBA" id="ARBA00023136"/>
    </source>
</evidence>
<evidence type="ECO:0000256" key="2">
    <source>
        <dbReference type="ARBA" id="ARBA00022448"/>
    </source>
</evidence>
<dbReference type="eggNOG" id="COG1175">
    <property type="taxonomic scope" value="Bacteria"/>
</dbReference>
<reference evidence="9 11" key="2">
    <citation type="submission" date="2007-08" db="EMBL/GenBank/DDBJ databases">
        <authorList>
            <person name="Fulton L."/>
            <person name="Clifton S."/>
            <person name="Fulton B."/>
            <person name="Xu J."/>
            <person name="Minx P."/>
            <person name="Pepin K.H."/>
            <person name="Johnson M."/>
            <person name="Thiruvilangam P."/>
            <person name="Bhonagiri V."/>
            <person name="Nash W.E."/>
            <person name="Wang C."/>
            <person name="Mardis E.R."/>
            <person name="Wilson R.K."/>
        </authorList>
    </citation>
    <scope>NUCLEOTIDE SEQUENCE [LARGE SCALE GENOMIC DNA]</scope>
    <source>
        <strain evidence="9 11">DSM 753</strain>
    </source>
</reference>
<dbReference type="GO" id="GO:0055085">
    <property type="term" value="P:transmembrane transport"/>
    <property type="evidence" value="ECO:0007669"/>
    <property type="project" value="InterPro"/>
</dbReference>
<dbReference type="EMBL" id="NOXF01000001">
    <property type="protein sequence ID" value="PEQ25859.1"/>
    <property type="molecule type" value="Genomic_DNA"/>
</dbReference>
<dbReference type="PANTHER" id="PTHR30193:SF37">
    <property type="entry name" value="INNER MEMBRANE ABC TRANSPORTER PERMEASE PROTEIN YCJO"/>
    <property type="match status" value="1"/>
</dbReference>
<dbReference type="Proteomes" id="UP000220611">
    <property type="component" value="Unassembled WGS sequence"/>
</dbReference>
<evidence type="ECO:0000259" key="8">
    <source>
        <dbReference type="PROSITE" id="PS50928"/>
    </source>
</evidence>
<feature type="transmembrane region" description="Helical" evidence="7">
    <location>
        <begin position="115"/>
        <end position="136"/>
    </location>
</feature>
<feature type="transmembrane region" description="Helical" evidence="7">
    <location>
        <begin position="219"/>
        <end position="239"/>
    </location>
</feature>
<evidence type="ECO:0000313" key="12">
    <source>
        <dbReference type="Proteomes" id="UP000220611"/>
    </source>
</evidence>
<sequence>MTSVSLRRKHKLTGKKVWPYLFLIPFFVIYLSFNFYPLIYSFVISLTQWDGFTEPVFVGLSNFVNIFTDDPYFLKSIGNTLLFMLFNAPFVLIGGLILATMLNSKLIRGRNVFQLATFLPYLTIPVAIGVLFMLLFDWNSGLINRIFVSLGIFQEPVNFLGLPGPARFVVIMMINWKYIGYHAVFFSAGITSIPVELYESAEVDGASAFVKFRKITIPMLRPIIEFLLIMNIINGFQLFDEVKVLFSPWLSASGGAGTIGGPDRAALTAVWNLYDTSFGTQMQYGKGASIAYGLFLFILLFSLVALFILKRTNREEV</sequence>
<evidence type="ECO:0000256" key="5">
    <source>
        <dbReference type="ARBA" id="ARBA00022989"/>
    </source>
</evidence>
<evidence type="ECO:0000256" key="1">
    <source>
        <dbReference type="ARBA" id="ARBA00004651"/>
    </source>
</evidence>
<feature type="transmembrane region" description="Helical" evidence="7">
    <location>
        <begin position="81"/>
        <end position="103"/>
    </location>
</feature>
<dbReference type="Proteomes" id="UP000003490">
    <property type="component" value="Unassembled WGS sequence"/>
</dbReference>
<dbReference type="Pfam" id="PF00528">
    <property type="entry name" value="BPD_transp_1"/>
    <property type="match status" value="1"/>
</dbReference>
<dbReference type="GO" id="GO:0005886">
    <property type="term" value="C:plasma membrane"/>
    <property type="evidence" value="ECO:0007669"/>
    <property type="project" value="UniProtKB-SubCell"/>
</dbReference>
<evidence type="ECO:0000256" key="7">
    <source>
        <dbReference type="RuleBase" id="RU363032"/>
    </source>
</evidence>
<feature type="transmembrane region" description="Helical" evidence="7">
    <location>
        <begin position="20"/>
        <end position="43"/>
    </location>
</feature>
<dbReference type="OrthoDB" id="9788108at2"/>
<dbReference type="CDD" id="cd06261">
    <property type="entry name" value="TM_PBP2"/>
    <property type="match status" value="1"/>
</dbReference>
<dbReference type="HOGENOM" id="CLU_016047_0_2_9"/>
<evidence type="ECO:0000313" key="10">
    <source>
        <dbReference type="EMBL" id="PEQ25859.1"/>
    </source>
</evidence>
<keyword evidence="6 7" id="KW-0472">Membrane</keyword>
<keyword evidence="3" id="KW-1003">Cell membrane</keyword>
<organism evidence="9 11">
    <name type="scientific">[Clostridium] leptum DSM 753</name>
    <dbReference type="NCBI Taxonomy" id="428125"/>
    <lineage>
        <taxon>Bacteria</taxon>
        <taxon>Bacillati</taxon>
        <taxon>Bacillota</taxon>
        <taxon>Clostridia</taxon>
        <taxon>Eubacteriales</taxon>
        <taxon>Oscillospiraceae</taxon>
        <taxon>Oscillospiraceae incertae sedis</taxon>
    </lineage>
</organism>
<dbReference type="SUPFAM" id="SSF161098">
    <property type="entry name" value="MetI-like"/>
    <property type="match status" value="1"/>
</dbReference>
<accession>A7VWR2</accession>
<dbReference type="AlphaFoldDB" id="A7VWR2"/>
<reference evidence="10 12" key="3">
    <citation type="submission" date="2017-07" db="EMBL/GenBank/DDBJ databases">
        <title>Prevalence of linear plasmids in Cutibacterium (Propionibacterium) acnes isolates obtained from prostatic tissue.</title>
        <authorList>
            <person name="Davidsson S."/>
            <person name="Carlsson J."/>
            <person name="Molling P."/>
            <person name="Andren O."/>
            <person name="Andersson S.-O."/>
            <person name="Brzuszkiewicz E."/>
            <person name="Poehlein A."/>
            <person name="Al-Zeer M."/>
            <person name="Brinkmann V."/>
            <person name="Scavenius C."/>
            <person name="Nazipi S."/>
            <person name="Soderquist B."/>
            <person name="Bruggemann H."/>
        </authorList>
    </citation>
    <scope>NUCLEOTIDE SEQUENCE [LARGE SCALE GENOMIC DNA]</scope>
    <source>
        <strain evidence="10 12">DSM 753</strain>
    </source>
</reference>
<dbReference type="PANTHER" id="PTHR30193">
    <property type="entry name" value="ABC TRANSPORTER PERMEASE PROTEIN"/>
    <property type="match status" value="1"/>
</dbReference>
<dbReference type="PROSITE" id="PS50928">
    <property type="entry name" value="ABC_TM1"/>
    <property type="match status" value="1"/>
</dbReference>
<comment type="subcellular location">
    <subcellularLocation>
        <location evidence="1 7">Cell membrane</location>
        <topology evidence="1 7">Multi-pass membrane protein</topology>
    </subcellularLocation>
</comment>
<dbReference type="InterPro" id="IPR035906">
    <property type="entry name" value="MetI-like_sf"/>
</dbReference>
<comment type="similarity">
    <text evidence="7">Belongs to the binding-protein-dependent transport system permease family.</text>
</comment>
<dbReference type="InterPro" id="IPR000515">
    <property type="entry name" value="MetI-like"/>
</dbReference>
<keyword evidence="12" id="KW-1185">Reference proteome</keyword>
<reference evidence="9 11" key="1">
    <citation type="submission" date="2007-08" db="EMBL/GenBank/DDBJ databases">
        <title>Draft genome sequence of Clostridium leptum (DSM 753).</title>
        <authorList>
            <person name="Sudarsanam P."/>
            <person name="Ley R."/>
            <person name="Guruge J."/>
            <person name="Turnbaugh P.J."/>
            <person name="Mahowald M."/>
            <person name="Liep D."/>
            <person name="Gordon J."/>
        </authorList>
    </citation>
    <scope>NUCLEOTIDE SEQUENCE [LARGE SCALE GENOMIC DNA]</scope>
    <source>
        <strain evidence="9 11">DSM 753</strain>
    </source>
</reference>
<keyword evidence="5 7" id="KW-1133">Transmembrane helix</keyword>
<dbReference type="Gene3D" id="1.10.3720.10">
    <property type="entry name" value="MetI-like"/>
    <property type="match status" value="1"/>
</dbReference>
<dbReference type="InterPro" id="IPR051393">
    <property type="entry name" value="ABC_transporter_permease"/>
</dbReference>
<evidence type="ECO:0000256" key="3">
    <source>
        <dbReference type="ARBA" id="ARBA00022475"/>
    </source>
</evidence>
<feature type="transmembrane region" description="Helical" evidence="7">
    <location>
        <begin position="178"/>
        <end position="198"/>
    </location>
</feature>
<feature type="domain" description="ABC transmembrane type-1" evidence="8">
    <location>
        <begin position="77"/>
        <end position="305"/>
    </location>
</feature>
<dbReference type="EMBL" id="ABCB02000020">
    <property type="protein sequence ID" value="EDO60209.1"/>
    <property type="molecule type" value="Genomic_DNA"/>
</dbReference>
<gene>
    <name evidence="10" type="ORF">CH238_02380</name>
    <name evidence="9" type="ORF">CLOLEP_03032</name>
</gene>
<feature type="transmembrane region" description="Helical" evidence="7">
    <location>
        <begin position="290"/>
        <end position="309"/>
    </location>
</feature>